<comment type="caution">
    <text evidence="6">The sequence shown here is derived from an EMBL/GenBank/DDBJ whole genome shotgun (WGS) entry which is preliminary data.</text>
</comment>
<accession>A0A0R2GA19</accession>
<evidence type="ECO:0000256" key="3">
    <source>
        <dbReference type="ARBA" id="ARBA00023004"/>
    </source>
</evidence>
<dbReference type="PIRSF" id="PIRSF001435">
    <property type="entry name" value="Nth"/>
    <property type="match status" value="1"/>
</dbReference>
<dbReference type="GO" id="GO:0006284">
    <property type="term" value="P:base-excision repair"/>
    <property type="evidence" value="ECO:0007669"/>
    <property type="project" value="InterPro"/>
</dbReference>
<dbReference type="Proteomes" id="UP000051296">
    <property type="component" value="Unassembled WGS sequence"/>
</dbReference>
<feature type="domain" description="HhH-GPD" evidence="5">
    <location>
        <begin position="36"/>
        <end position="193"/>
    </location>
</feature>
<dbReference type="InParanoid" id="A0A0R2GA19"/>
<gene>
    <name evidence="6" type="ORF">IV68_GL000355</name>
</gene>
<reference evidence="6 7" key="1">
    <citation type="journal article" date="2015" name="Genome Announc.">
        <title>Expanding the biotechnology potential of lactobacilli through comparative genomics of 213 strains and associated genera.</title>
        <authorList>
            <person name="Sun Z."/>
            <person name="Harris H.M."/>
            <person name="McCann A."/>
            <person name="Guo C."/>
            <person name="Argimon S."/>
            <person name="Zhang W."/>
            <person name="Yang X."/>
            <person name="Jeffery I.B."/>
            <person name="Cooney J.C."/>
            <person name="Kagawa T.F."/>
            <person name="Liu W."/>
            <person name="Song Y."/>
            <person name="Salvetti E."/>
            <person name="Wrobel A."/>
            <person name="Rasinkangas P."/>
            <person name="Parkhill J."/>
            <person name="Rea M.C."/>
            <person name="O'Sullivan O."/>
            <person name="Ritari J."/>
            <person name="Douillard F.P."/>
            <person name="Paul Ross R."/>
            <person name="Yang R."/>
            <person name="Briner A.E."/>
            <person name="Felis G.E."/>
            <person name="de Vos W.M."/>
            <person name="Barrangou R."/>
            <person name="Klaenhammer T.R."/>
            <person name="Caufield P.W."/>
            <person name="Cui Y."/>
            <person name="Zhang H."/>
            <person name="O'Toole P.W."/>
        </authorList>
    </citation>
    <scope>NUCLEOTIDE SEQUENCE [LARGE SCALE GENOMIC DNA]</scope>
    <source>
        <strain evidence="6 7">DSM 20190</strain>
    </source>
</reference>
<dbReference type="RefSeq" id="WP_022790951.1">
    <property type="nucleotide sequence ID" value="NZ_ATUU01000001.1"/>
</dbReference>
<evidence type="ECO:0000259" key="5">
    <source>
        <dbReference type="SMART" id="SM00478"/>
    </source>
</evidence>
<evidence type="ECO:0000313" key="6">
    <source>
        <dbReference type="EMBL" id="KRN33549.1"/>
    </source>
</evidence>
<evidence type="ECO:0000256" key="1">
    <source>
        <dbReference type="ARBA" id="ARBA00022485"/>
    </source>
</evidence>
<dbReference type="AlphaFoldDB" id="A0A0R2GA19"/>
<sequence>MEASLKNLYDRLYTLEGPQGWWPATDPIEISLGAILVQNTAWANVEKALTKFYLKTNFAPNLILELELSQLERLIQASGFYKTKALAIQALLTFYQQDDFDVSKLKQRFGDNLRRSLLELPGIGPETADVLLVYVFDQVVFIPDTYTRRLLSILFNQPIESYQKTQQAFPLPTDFTSDQAKEFHGLLDTFGKRYLQQRRRTLTDEEIRQLFTN</sequence>
<dbReference type="PANTHER" id="PTHR10359">
    <property type="entry name" value="A/G-SPECIFIC ADENINE GLYCOSYLASE/ENDONUCLEASE III"/>
    <property type="match status" value="1"/>
</dbReference>
<dbReference type="FunCoup" id="A0A0R2GA19">
    <property type="interactions" value="302"/>
</dbReference>
<dbReference type="Pfam" id="PF00730">
    <property type="entry name" value="HhH-GPD"/>
    <property type="match status" value="1"/>
</dbReference>
<dbReference type="GO" id="GO:0051539">
    <property type="term" value="F:4 iron, 4 sulfur cluster binding"/>
    <property type="evidence" value="ECO:0007669"/>
    <property type="project" value="UniProtKB-KW"/>
</dbReference>
<dbReference type="PANTHER" id="PTHR10359:SF19">
    <property type="entry name" value="DNA REPAIR GLYCOSYLASE MJ1434-RELATED"/>
    <property type="match status" value="1"/>
</dbReference>
<keyword evidence="2" id="KW-0479">Metal-binding</keyword>
<dbReference type="OrthoDB" id="9802365at2"/>
<dbReference type="EMBL" id="JQAX01000001">
    <property type="protein sequence ID" value="KRN33549.1"/>
    <property type="molecule type" value="Genomic_DNA"/>
</dbReference>
<keyword evidence="4" id="KW-0411">Iron-sulfur</keyword>
<dbReference type="GO" id="GO:0003824">
    <property type="term" value="F:catalytic activity"/>
    <property type="evidence" value="ECO:0007669"/>
    <property type="project" value="InterPro"/>
</dbReference>
<evidence type="ECO:0000256" key="2">
    <source>
        <dbReference type="ARBA" id="ARBA00022723"/>
    </source>
</evidence>
<dbReference type="GO" id="GO:0046872">
    <property type="term" value="F:metal ion binding"/>
    <property type="evidence" value="ECO:0007669"/>
    <property type="project" value="UniProtKB-KW"/>
</dbReference>
<dbReference type="SMART" id="SM00478">
    <property type="entry name" value="ENDO3c"/>
    <property type="match status" value="1"/>
</dbReference>
<keyword evidence="7" id="KW-1185">Reference proteome</keyword>
<dbReference type="STRING" id="1123500.GCA_000420365_00149"/>
<dbReference type="SUPFAM" id="SSF48150">
    <property type="entry name" value="DNA-glycosylase"/>
    <property type="match status" value="1"/>
</dbReference>
<dbReference type="eggNOG" id="COG2231">
    <property type="taxonomic scope" value="Bacteria"/>
</dbReference>
<protein>
    <recommendedName>
        <fullName evidence="5">HhH-GPD domain-containing protein</fullName>
    </recommendedName>
</protein>
<keyword evidence="3" id="KW-0408">Iron</keyword>
<dbReference type="Gene3D" id="1.10.340.30">
    <property type="entry name" value="Hypothetical protein, domain 2"/>
    <property type="match status" value="1"/>
</dbReference>
<keyword evidence="1" id="KW-0004">4Fe-4S</keyword>
<proteinExistence type="predicted"/>
<name>A0A0R2GA19_9LACO</name>
<dbReference type="InterPro" id="IPR011257">
    <property type="entry name" value="DNA_glycosylase"/>
</dbReference>
<dbReference type="CDD" id="cd00056">
    <property type="entry name" value="ENDO3c"/>
    <property type="match status" value="1"/>
</dbReference>
<evidence type="ECO:0000313" key="7">
    <source>
        <dbReference type="Proteomes" id="UP000051296"/>
    </source>
</evidence>
<dbReference type="PATRIC" id="fig|1123500.6.peg.356"/>
<organism evidence="6 7">
    <name type="scientific">Weissella halotolerans DSM 20190</name>
    <dbReference type="NCBI Taxonomy" id="1123500"/>
    <lineage>
        <taxon>Bacteria</taxon>
        <taxon>Bacillati</taxon>
        <taxon>Bacillota</taxon>
        <taxon>Bacilli</taxon>
        <taxon>Lactobacillales</taxon>
        <taxon>Lactobacillaceae</taxon>
        <taxon>Weissella</taxon>
    </lineage>
</organism>
<evidence type="ECO:0000256" key="4">
    <source>
        <dbReference type="ARBA" id="ARBA00023014"/>
    </source>
</evidence>
<dbReference type="InterPro" id="IPR003265">
    <property type="entry name" value="HhH-GPD_domain"/>
</dbReference>